<name>A0AAE0G572_9CHLO</name>
<dbReference type="SUPFAM" id="SSF140111">
    <property type="entry name" value="Endosomal sorting complex assembly domain"/>
    <property type="match status" value="1"/>
</dbReference>
<comment type="caution">
    <text evidence="8">The sequence shown here is derived from an EMBL/GenBank/DDBJ whole genome shotgun (WGS) entry which is preliminary data.</text>
</comment>
<gene>
    <name evidence="8" type="ORF">CYMTET_20107</name>
</gene>
<dbReference type="Gene3D" id="1.20.1440.200">
    <property type="match status" value="1"/>
</dbReference>
<proteinExistence type="inferred from homology"/>
<dbReference type="InterPro" id="IPR007143">
    <property type="entry name" value="Vps28"/>
</dbReference>
<keyword evidence="3" id="KW-0967">Endosome</keyword>
<dbReference type="InterPro" id="IPR017899">
    <property type="entry name" value="VPS28_C"/>
</dbReference>
<dbReference type="Gene3D" id="1.20.120.1130">
    <property type="match status" value="1"/>
</dbReference>
<dbReference type="GO" id="GO:0000813">
    <property type="term" value="C:ESCRT I complex"/>
    <property type="evidence" value="ECO:0007669"/>
    <property type="project" value="InterPro"/>
</dbReference>
<dbReference type="PANTHER" id="PTHR12937">
    <property type="entry name" value="VACUOLAR PROTEIN SORTING 28, ISOFORM 2 VPS28"/>
    <property type="match status" value="1"/>
</dbReference>
<dbReference type="SUPFAM" id="SSF140427">
    <property type="entry name" value="VPS28 C-terminal domain-like"/>
    <property type="match status" value="1"/>
</dbReference>
<reference evidence="8 9" key="1">
    <citation type="journal article" date="2015" name="Genome Biol. Evol.">
        <title>Comparative Genomics of a Bacterivorous Green Alga Reveals Evolutionary Causalities and Consequences of Phago-Mixotrophic Mode of Nutrition.</title>
        <authorList>
            <person name="Burns J.A."/>
            <person name="Paasch A."/>
            <person name="Narechania A."/>
            <person name="Kim E."/>
        </authorList>
    </citation>
    <scope>NUCLEOTIDE SEQUENCE [LARGE SCALE GENOMIC DNA]</scope>
    <source>
        <strain evidence="8 9">PLY_AMNH</strain>
    </source>
</reference>
<sequence length="246" mass="27659">MHQYLGVRKRRDEVMDLVNKKDSTKCKTNTAKPNHRTIEDDSKPPLTDLFTAPAAAELSSWRFDIFLNVIMSGVTQELKLWSNKYEREAYDTQADLFALIKAVDRLEKAYVRDAISAKEYESNCFNLLAKFKTLQSTMRDTVPDVQQFMASYNMDCPAAVNRLLVSGMPATVEHGPTREGTNGTVVVAETVQHFITTMDSLNLKMVAMDQIYPLLNDLTQSLHKVSGCSSKSCLPLAVPLRSEQTL</sequence>
<evidence type="ECO:0000256" key="3">
    <source>
        <dbReference type="ARBA" id="ARBA00022753"/>
    </source>
</evidence>
<comment type="subcellular location">
    <subcellularLocation>
        <location evidence="1">Endosome</location>
    </subcellularLocation>
</comment>
<evidence type="ECO:0000259" key="7">
    <source>
        <dbReference type="PROSITE" id="PS51313"/>
    </source>
</evidence>
<dbReference type="InterPro" id="IPR037206">
    <property type="entry name" value="VPS28_C_sf"/>
</dbReference>
<dbReference type="Proteomes" id="UP001190700">
    <property type="component" value="Unassembled WGS sequence"/>
</dbReference>
<keyword evidence="2 5" id="KW-0813">Transport</keyword>
<evidence type="ECO:0000259" key="6">
    <source>
        <dbReference type="PROSITE" id="PS51310"/>
    </source>
</evidence>
<evidence type="ECO:0000313" key="8">
    <source>
        <dbReference type="EMBL" id="KAK3271553.1"/>
    </source>
</evidence>
<dbReference type="InterPro" id="IPR017898">
    <property type="entry name" value="VPS28_N"/>
</dbReference>
<dbReference type="PANTHER" id="PTHR12937:SF0">
    <property type="entry name" value="VACUOLAR PROTEIN SORTING-ASSOCIATED PROTEIN 28 HOMOLOG"/>
    <property type="match status" value="1"/>
</dbReference>
<evidence type="ECO:0000256" key="5">
    <source>
        <dbReference type="PROSITE-ProRule" id="PRU00642"/>
    </source>
</evidence>
<feature type="domain" description="VPS28 C-terminal" evidence="6">
    <location>
        <begin position="182"/>
        <end position="246"/>
    </location>
</feature>
<dbReference type="PROSITE" id="PS51310">
    <property type="entry name" value="VPS28_C"/>
    <property type="match status" value="1"/>
</dbReference>
<protein>
    <submittedName>
        <fullName evidence="8">Vacuolar protein-sorting-associated protein 28</fullName>
    </submittedName>
</protein>
<dbReference type="PROSITE" id="PS51313">
    <property type="entry name" value="VPS28_N"/>
    <property type="match status" value="1"/>
</dbReference>
<keyword evidence="4 5" id="KW-0653">Protein transport</keyword>
<dbReference type="AlphaFoldDB" id="A0AAE0G572"/>
<dbReference type="InterPro" id="IPR037202">
    <property type="entry name" value="ESCRT_assembly_dom"/>
</dbReference>
<evidence type="ECO:0000256" key="4">
    <source>
        <dbReference type="ARBA" id="ARBA00022927"/>
    </source>
</evidence>
<dbReference type="InterPro" id="IPR038358">
    <property type="entry name" value="VPS28_N_sf"/>
</dbReference>
<dbReference type="EMBL" id="LGRX02009613">
    <property type="protein sequence ID" value="KAK3271553.1"/>
    <property type="molecule type" value="Genomic_DNA"/>
</dbReference>
<feature type="domain" description="VPS28 N-terminal" evidence="7">
    <location>
        <begin position="67"/>
        <end position="174"/>
    </location>
</feature>
<evidence type="ECO:0000313" key="9">
    <source>
        <dbReference type="Proteomes" id="UP001190700"/>
    </source>
</evidence>
<accession>A0AAE0G572</accession>
<evidence type="ECO:0000256" key="1">
    <source>
        <dbReference type="ARBA" id="ARBA00004177"/>
    </source>
</evidence>
<dbReference type="GO" id="GO:0043328">
    <property type="term" value="P:protein transport to vacuole involved in ubiquitin-dependent protein catabolic process via the multivesicular body sorting pathway"/>
    <property type="evidence" value="ECO:0007669"/>
    <property type="project" value="TreeGrafter"/>
</dbReference>
<dbReference type="GO" id="GO:0044877">
    <property type="term" value="F:protein-containing complex binding"/>
    <property type="evidence" value="ECO:0007669"/>
    <property type="project" value="TreeGrafter"/>
</dbReference>
<organism evidence="8 9">
    <name type="scientific">Cymbomonas tetramitiformis</name>
    <dbReference type="NCBI Taxonomy" id="36881"/>
    <lineage>
        <taxon>Eukaryota</taxon>
        <taxon>Viridiplantae</taxon>
        <taxon>Chlorophyta</taxon>
        <taxon>Pyramimonadophyceae</taxon>
        <taxon>Pyramimonadales</taxon>
        <taxon>Pyramimonadaceae</taxon>
        <taxon>Cymbomonas</taxon>
    </lineage>
</organism>
<dbReference type="Pfam" id="PF03997">
    <property type="entry name" value="VPS28"/>
    <property type="match status" value="1"/>
</dbReference>
<keyword evidence="9" id="KW-1185">Reference proteome</keyword>
<evidence type="ECO:0000256" key="2">
    <source>
        <dbReference type="ARBA" id="ARBA00022448"/>
    </source>
</evidence>
<comment type="similarity">
    <text evidence="5">Belongs to the VPS28 family.</text>
</comment>